<gene>
    <name evidence="2" type="ORF">G9U51_15650</name>
</gene>
<evidence type="ECO:0000313" key="3">
    <source>
        <dbReference type="Proteomes" id="UP000744769"/>
    </source>
</evidence>
<protein>
    <submittedName>
        <fullName evidence="2">Uncharacterized protein</fullName>
    </submittedName>
</protein>
<feature type="chain" id="PRO_5037868292" evidence="1">
    <location>
        <begin position="27"/>
        <end position="92"/>
    </location>
</feature>
<reference evidence="2" key="1">
    <citation type="submission" date="2020-03" db="EMBL/GenBank/DDBJ databases">
        <title>Draft sequencing of Calidifontibacter sp. DB0510.</title>
        <authorList>
            <person name="Kim D.-U."/>
        </authorList>
    </citation>
    <scope>NUCLEOTIDE SEQUENCE</scope>
    <source>
        <strain evidence="2">DB0510</strain>
    </source>
</reference>
<feature type="signal peptide" evidence="1">
    <location>
        <begin position="1"/>
        <end position="26"/>
    </location>
</feature>
<keyword evidence="3" id="KW-1185">Reference proteome</keyword>
<proteinExistence type="predicted"/>
<keyword evidence="1" id="KW-0732">Signal</keyword>
<comment type="caution">
    <text evidence="2">The sequence shown here is derived from an EMBL/GenBank/DDBJ whole genome shotgun (WGS) entry which is preliminary data.</text>
</comment>
<evidence type="ECO:0000313" key="2">
    <source>
        <dbReference type="EMBL" id="NHN57206.1"/>
    </source>
</evidence>
<dbReference type="EMBL" id="JAAOIV010000013">
    <property type="protein sequence ID" value="NHN57206.1"/>
    <property type="molecule type" value="Genomic_DNA"/>
</dbReference>
<accession>A0A967B9A8</accession>
<organism evidence="2 3">
    <name type="scientific">Metallococcus carri</name>
    <dbReference type="NCBI Taxonomy" id="1656884"/>
    <lineage>
        <taxon>Bacteria</taxon>
        <taxon>Bacillati</taxon>
        <taxon>Actinomycetota</taxon>
        <taxon>Actinomycetes</taxon>
        <taxon>Micrococcales</taxon>
        <taxon>Dermacoccaceae</taxon>
        <taxon>Metallococcus</taxon>
    </lineage>
</organism>
<dbReference type="AlphaFoldDB" id="A0A967B9A8"/>
<name>A0A967B9A8_9MICO</name>
<dbReference type="RefSeq" id="WP_166198257.1">
    <property type="nucleotide sequence ID" value="NZ_JAAOIV010000013.1"/>
</dbReference>
<evidence type="ECO:0000256" key="1">
    <source>
        <dbReference type="SAM" id="SignalP"/>
    </source>
</evidence>
<sequence length="92" mass="9349">MHVITRTTAAVALSGSLVAAAGAASAETLWTHRSAVYPTIAACVSTRAGVIDRVTSGGGTIRYAGSCYGSASQWSYGSVRYLAPRALLPGDS</sequence>
<dbReference type="Proteomes" id="UP000744769">
    <property type="component" value="Unassembled WGS sequence"/>
</dbReference>